<organism evidence="12 13">
    <name type="scientific">Actinomadura yumaensis</name>
    <dbReference type="NCBI Taxonomy" id="111807"/>
    <lineage>
        <taxon>Bacteria</taxon>
        <taxon>Bacillati</taxon>
        <taxon>Actinomycetota</taxon>
        <taxon>Actinomycetes</taxon>
        <taxon>Streptosporangiales</taxon>
        <taxon>Thermomonosporaceae</taxon>
        <taxon>Actinomadura</taxon>
    </lineage>
</organism>
<dbReference type="InterPro" id="IPR002314">
    <property type="entry name" value="aa-tRNA-synt_IIb"/>
</dbReference>
<dbReference type="Gene3D" id="3.30.930.10">
    <property type="entry name" value="Bira Bifunctional Protein, Domain 2"/>
    <property type="match status" value="2"/>
</dbReference>
<dbReference type="InterPro" id="IPR023717">
    <property type="entry name" value="Pro-tRNA-Synthase_IIa_type1"/>
</dbReference>
<comment type="domain">
    <text evidence="10">Consists of three domains: the N-terminal catalytic domain, the editing domain and the C-terminal anticodon-binding domain.</text>
</comment>
<gene>
    <name evidence="10" type="primary">proS</name>
    <name evidence="12" type="ORF">ACFQKB_24040</name>
</gene>
<dbReference type="Proteomes" id="UP001596380">
    <property type="component" value="Unassembled WGS sequence"/>
</dbReference>
<dbReference type="RefSeq" id="WP_160820376.1">
    <property type="nucleotide sequence ID" value="NZ_JBHSXS010000015.1"/>
</dbReference>
<comment type="subunit">
    <text evidence="2 10">Homodimer.</text>
</comment>
<evidence type="ECO:0000256" key="8">
    <source>
        <dbReference type="ARBA" id="ARBA00023146"/>
    </source>
</evidence>
<evidence type="ECO:0000256" key="6">
    <source>
        <dbReference type="ARBA" id="ARBA00022840"/>
    </source>
</evidence>
<evidence type="ECO:0000256" key="1">
    <source>
        <dbReference type="ARBA" id="ARBA00004496"/>
    </source>
</evidence>
<keyword evidence="7 10" id="KW-0648">Protein biosynthesis</keyword>
<dbReference type="InterPro" id="IPR006195">
    <property type="entry name" value="aa-tRNA-synth_II"/>
</dbReference>
<dbReference type="EC" id="6.1.1.15" evidence="10"/>
<dbReference type="SUPFAM" id="SSF55826">
    <property type="entry name" value="YbaK/ProRS associated domain"/>
    <property type="match status" value="1"/>
</dbReference>
<dbReference type="PANTHER" id="PTHR42753:SF2">
    <property type="entry name" value="PROLINE--TRNA LIGASE"/>
    <property type="match status" value="1"/>
</dbReference>
<dbReference type="InterPro" id="IPR004500">
    <property type="entry name" value="Pro-tRNA-synth_IIa_bac-type"/>
</dbReference>
<evidence type="ECO:0000313" key="13">
    <source>
        <dbReference type="Proteomes" id="UP001596380"/>
    </source>
</evidence>
<comment type="subcellular location">
    <subcellularLocation>
        <location evidence="1 10">Cytoplasm</location>
    </subcellularLocation>
</comment>
<keyword evidence="13" id="KW-1185">Reference proteome</keyword>
<dbReference type="InterPro" id="IPR044140">
    <property type="entry name" value="ProRS_anticodon_short"/>
</dbReference>
<evidence type="ECO:0000256" key="3">
    <source>
        <dbReference type="ARBA" id="ARBA00022490"/>
    </source>
</evidence>
<dbReference type="CDD" id="cd04334">
    <property type="entry name" value="ProRS-INS"/>
    <property type="match status" value="1"/>
</dbReference>
<evidence type="ECO:0000256" key="2">
    <source>
        <dbReference type="ARBA" id="ARBA00011738"/>
    </source>
</evidence>
<dbReference type="PRINTS" id="PR01046">
    <property type="entry name" value="TRNASYNTHPRO"/>
</dbReference>
<comment type="similarity">
    <text evidence="10">Belongs to the class-II aminoacyl-tRNA synthetase family. ProS type 1 subfamily.</text>
</comment>
<dbReference type="InterPro" id="IPR045864">
    <property type="entry name" value="aa-tRNA-synth_II/BPL/LPL"/>
</dbReference>
<dbReference type="Pfam" id="PF03129">
    <property type="entry name" value="HGTP_anticodon"/>
    <property type="match status" value="1"/>
</dbReference>
<keyword evidence="6 10" id="KW-0067">ATP-binding</keyword>
<dbReference type="InterPro" id="IPR036754">
    <property type="entry name" value="YbaK/aa-tRNA-synt-asso_dom_sf"/>
</dbReference>
<comment type="caution">
    <text evidence="12">The sequence shown here is derived from an EMBL/GenBank/DDBJ whole genome shotgun (WGS) entry which is preliminary data.</text>
</comment>
<dbReference type="PROSITE" id="PS50862">
    <property type="entry name" value="AA_TRNA_LIGASE_II"/>
    <property type="match status" value="1"/>
</dbReference>
<keyword evidence="5 10" id="KW-0547">Nucleotide-binding</keyword>
<protein>
    <recommendedName>
        <fullName evidence="10">Proline--tRNA ligase</fullName>
        <ecNumber evidence="10">6.1.1.15</ecNumber>
    </recommendedName>
    <alternativeName>
        <fullName evidence="10">Prolyl-tRNA synthetase</fullName>
        <shortName evidence="10">ProRS</shortName>
    </alternativeName>
</protein>
<dbReference type="Pfam" id="PF00587">
    <property type="entry name" value="tRNA-synt_2b"/>
    <property type="match status" value="1"/>
</dbReference>
<dbReference type="InterPro" id="IPR004154">
    <property type="entry name" value="Anticodon-bd"/>
</dbReference>
<dbReference type="Pfam" id="PF04073">
    <property type="entry name" value="tRNA_edit"/>
    <property type="match status" value="1"/>
</dbReference>
<evidence type="ECO:0000313" key="12">
    <source>
        <dbReference type="EMBL" id="MFC6882847.1"/>
    </source>
</evidence>
<dbReference type="EMBL" id="JBHSXS010000015">
    <property type="protein sequence ID" value="MFC6882847.1"/>
    <property type="molecule type" value="Genomic_DNA"/>
</dbReference>
<dbReference type="Gene3D" id="3.90.960.10">
    <property type="entry name" value="YbaK/aminoacyl-tRNA synthetase-associated domain"/>
    <property type="match status" value="1"/>
</dbReference>
<evidence type="ECO:0000256" key="4">
    <source>
        <dbReference type="ARBA" id="ARBA00022598"/>
    </source>
</evidence>
<dbReference type="InterPro" id="IPR036621">
    <property type="entry name" value="Anticodon-bd_dom_sf"/>
</dbReference>
<evidence type="ECO:0000259" key="11">
    <source>
        <dbReference type="PROSITE" id="PS50862"/>
    </source>
</evidence>
<dbReference type="InterPro" id="IPR007214">
    <property type="entry name" value="YbaK/aa-tRNA-synth-assoc-dom"/>
</dbReference>
<dbReference type="InterPro" id="IPR002316">
    <property type="entry name" value="Pro-tRNA-ligase_IIa"/>
</dbReference>
<comment type="function">
    <text evidence="10">Catalyzes the attachment of proline to tRNA(Pro) in a two-step reaction: proline is first activated by ATP to form Pro-AMP and then transferred to the acceptor end of tRNA(Pro). As ProRS can inadvertently accommodate and process non-cognate amino acids such as alanine and cysteine, to avoid such errors it has two additional distinct editing activities against alanine. One activity is designated as 'pretransfer' editing and involves the tRNA(Pro)-independent hydrolysis of activated Ala-AMP. The other activity is designated 'posttransfer' editing and involves deacylation of mischarged Ala-tRNA(Pro). The misacylated Cys-tRNA(Pro) is not edited by ProRS.</text>
</comment>
<name>A0ABW2CMH5_9ACTN</name>
<keyword evidence="4 10" id="KW-0436">Ligase</keyword>
<dbReference type="InterPro" id="IPR050062">
    <property type="entry name" value="Pro-tRNA_synthetase"/>
</dbReference>
<keyword evidence="3 10" id="KW-0963">Cytoplasm</keyword>
<evidence type="ECO:0000256" key="7">
    <source>
        <dbReference type="ARBA" id="ARBA00022917"/>
    </source>
</evidence>
<dbReference type="CDD" id="cd00861">
    <property type="entry name" value="ProRS_anticodon_short"/>
    <property type="match status" value="1"/>
</dbReference>
<dbReference type="HAMAP" id="MF_01569">
    <property type="entry name" value="Pro_tRNA_synth_type1"/>
    <property type="match status" value="1"/>
</dbReference>
<dbReference type="NCBIfam" id="TIGR00409">
    <property type="entry name" value="proS_fam_II"/>
    <property type="match status" value="1"/>
</dbReference>
<accession>A0ABW2CMH5</accession>
<sequence length="574" mass="62064">MRWSQMHVPTLRDDPAEADAAGHRLLLRAGYVRRLAAGHYSLLPLAVRVRAKIMAIVRSEMDAMGAQEMLLPALHPAEPWRRSGRWELMGQEMFRLHDRRGADHALGMTHEEIFATVAREIGSYRRLPQQWYQFQTKFRDEPRPKGGLMRTREFTMKDAYSFDLDRDGLDASFAAYHAAYTRIFERLGIPALPVEASSGTMGGAGSTEFMCPAEVGEDLIVHSPACGYAANVERATSRLPEADDGPGLAAPEPFDTPGVRTIGDLAAGFGAQAAADRQIKTLVYVLDGRLTLVLLRGDHALNEQKLVDATGAAELRPAHPDEIKESLGAFPGSLGAVGVTGPPVLADEALRGRRAMVTGANIDDVHLRGVDVERDIAVGTWADLREVAAGEPCVRCGEPLLVERAIEVGHIFKLGDRYARALGAEVLGPDGERVPLVMGSYGIGIERAMATIVEVHHDDRGIVWPVAVAPFTVAVVLAQPGDAEVTAAGESLYAALGAAGVEVVIDDRDERAGVKFRDAELTGIPYRVTVGRRGLADGTAEITARATGDTVKAPLDEVVARLREKIGRPREKRV</sequence>
<evidence type="ECO:0000256" key="5">
    <source>
        <dbReference type="ARBA" id="ARBA00022741"/>
    </source>
</evidence>
<dbReference type="SUPFAM" id="SSF55681">
    <property type="entry name" value="Class II aaRS and biotin synthetases"/>
    <property type="match status" value="1"/>
</dbReference>
<keyword evidence="8 10" id="KW-0030">Aminoacyl-tRNA synthetase</keyword>
<dbReference type="SUPFAM" id="SSF52954">
    <property type="entry name" value="Class II aaRS ABD-related"/>
    <property type="match status" value="1"/>
</dbReference>
<comment type="catalytic activity">
    <reaction evidence="9 10">
        <text>tRNA(Pro) + L-proline + ATP = L-prolyl-tRNA(Pro) + AMP + diphosphate</text>
        <dbReference type="Rhea" id="RHEA:14305"/>
        <dbReference type="Rhea" id="RHEA-COMP:9700"/>
        <dbReference type="Rhea" id="RHEA-COMP:9702"/>
        <dbReference type="ChEBI" id="CHEBI:30616"/>
        <dbReference type="ChEBI" id="CHEBI:33019"/>
        <dbReference type="ChEBI" id="CHEBI:60039"/>
        <dbReference type="ChEBI" id="CHEBI:78442"/>
        <dbReference type="ChEBI" id="CHEBI:78532"/>
        <dbReference type="ChEBI" id="CHEBI:456215"/>
        <dbReference type="EC" id="6.1.1.15"/>
    </reaction>
</comment>
<feature type="domain" description="Aminoacyl-transfer RNA synthetases class-II family profile" evidence="11">
    <location>
        <begin position="33"/>
        <end position="465"/>
    </location>
</feature>
<dbReference type="NCBIfam" id="NF006625">
    <property type="entry name" value="PRK09194.1"/>
    <property type="match status" value="1"/>
</dbReference>
<dbReference type="GO" id="GO:0004827">
    <property type="term" value="F:proline-tRNA ligase activity"/>
    <property type="evidence" value="ECO:0007669"/>
    <property type="project" value="UniProtKB-EC"/>
</dbReference>
<proteinExistence type="inferred from homology"/>
<reference evidence="13" key="1">
    <citation type="journal article" date="2019" name="Int. J. Syst. Evol. Microbiol.">
        <title>The Global Catalogue of Microorganisms (GCM) 10K type strain sequencing project: providing services to taxonomists for standard genome sequencing and annotation.</title>
        <authorList>
            <consortium name="The Broad Institute Genomics Platform"/>
            <consortium name="The Broad Institute Genome Sequencing Center for Infectious Disease"/>
            <person name="Wu L."/>
            <person name="Ma J."/>
        </authorList>
    </citation>
    <scope>NUCLEOTIDE SEQUENCE [LARGE SCALE GENOMIC DNA]</scope>
    <source>
        <strain evidence="13">JCM 3369</strain>
    </source>
</reference>
<dbReference type="Gene3D" id="3.40.50.800">
    <property type="entry name" value="Anticodon-binding domain"/>
    <property type="match status" value="1"/>
</dbReference>
<evidence type="ECO:0000256" key="9">
    <source>
        <dbReference type="ARBA" id="ARBA00047671"/>
    </source>
</evidence>
<evidence type="ECO:0000256" key="10">
    <source>
        <dbReference type="HAMAP-Rule" id="MF_01569"/>
    </source>
</evidence>
<dbReference type="PANTHER" id="PTHR42753">
    <property type="entry name" value="MITOCHONDRIAL RIBOSOME PROTEIN L39/PROLYL-TRNA LIGASE FAMILY MEMBER"/>
    <property type="match status" value="1"/>
</dbReference>